<reference evidence="2 3" key="1">
    <citation type="journal article" date="2016" name="Nat. Commun.">
        <title>Thousands of microbial genomes shed light on interconnected biogeochemical processes in an aquifer system.</title>
        <authorList>
            <person name="Anantharaman K."/>
            <person name="Brown C.T."/>
            <person name="Hug L.A."/>
            <person name="Sharon I."/>
            <person name="Castelle C.J."/>
            <person name="Probst A.J."/>
            <person name="Thomas B.C."/>
            <person name="Singh A."/>
            <person name="Wilkins M.J."/>
            <person name="Karaoz U."/>
            <person name="Brodie E.L."/>
            <person name="Williams K.H."/>
            <person name="Hubbard S.S."/>
            <person name="Banfield J.F."/>
        </authorList>
    </citation>
    <scope>NUCLEOTIDE SEQUENCE [LARGE SCALE GENOMIC DNA]</scope>
</reference>
<name>A0A1G1XMT0_9BACT</name>
<proteinExistence type="predicted"/>
<dbReference type="EMBL" id="MHHZ01000021">
    <property type="protein sequence ID" value="OGY41214.1"/>
    <property type="molecule type" value="Genomic_DNA"/>
</dbReference>
<keyword evidence="1" id="KW-0812">Transmembrane</keyword>
<accession>A0A1G1XMT0</accession>
<evidence type="ECO:0000256" key="1">
    <source>
        <dbReference type="SAM" id="Phobius"/>
    </source>
</evidence>
<dbReference type="Proteomes" id="UP000176498">
    <property type="component" value="Unassembled WGS sequence"/>
</dbReference>
<feature type="transmembrane region" description="Helical" evidence="1">
    <location>
        <begin position="12"/>
        <end position="35"/>
    </location>
</feature>
<organism evidence="2 3">
    <name type="scientific">Candidatus Buchananbacteria bacterium RBG_13_36_9</name>
    <dbReference type="NCBI Taxonomy" id="1797530"/>
    <lineage>
        <taxon>Bacteria</taxon>
        <taxon>Candidatus Buchananiibacteriota</taxon>
    </lineage>
</organism>
<dbReference type="AlphaFoldDB" id="A0A1G1XMT0"/>
<keyword evidence="1" id="KW-1133">Transmembrane helix</keyword>
<comment type="caution">
    <text evidence="2">The sequence shown here is derived from an EMBL/GenBank/DDBJ whole genome shotgun (WGS) entry which is preliminary data.</text>
</comment>
<keyword evidence="1" id="KW-0472">Membrane</keyword>
<evidence type="ECO:0000313" key="2">
    <source>
        <dbReference type="EMBL" id="OGY41214.1"/>
    </source>
</evidence>
<evidence type="ECO:0000313" key="3">
    <source>
        <dbReference type="Proteomes" id="UP000176498"/>
    </source>
</evidence>
<gene>
    <name evidence="2" type="ORF">A2Y82_02160</name>
</gene>
<sequence length="74" mass="8692">MQIPKITAVKTRAAAVFFLLISFQRFISPETLLIIQTKTGTARPKVKTRQKIQPKMFTYSFKRIFIFFVLNSFF</sequence>
<protein>
    <submittedName>
        <fullName evidence="2">Uncharacterized protein</fullName>
    </submittedName>
</protein>